<gene>
    <name evidence="1" type="ORF">HDG41_002588</name>
</gene>
<dbReference type="AlphaFoldDB" id="A0A7W8L7Q8"/>
<comment type="caution">
    <text evidence="1">The sequence shown here is derived from an EMBL/GenBank/DDBJ whole genome shotgun (WGS) entry which is preliminary data.</text>
</comment>
<dbReference type="Proteomes" id="UP000592820">
    <property type="component" value="Unassembled WGS sequence"/>
</dbReference>
<organism evidence="1 2">
    <name type="scientific">Paraburkholderia youngii</name>
    <dbReference type="NCBI Taxonomy" id="2782701"/>
    <lineage>
        <taxon>Bacteria</taxon>
        <taxon>Pseudomonadati</taxon>
        <taxon>Pseudomonadota</taxon>
        <taxon>Betaproteobacteria</taxon>
        <taxon>Burkholderiales</taxon>
        <taxon>Burkholderiaceae</taxon>
        <taxon>Paraburkholderia</taxon>
    </lineage>
</organism>
<evidence type="ECO:0000313" key="2">
    <source>
        <dbReference type="Proteomes" id="UP000592820"/>
    </source>
</evidence>
<protein>
    <submittedName>
        <fullName evidence="1">Uncharacterized protein</fullName>
    </submittedName>
</protein>
<sequence>MLLISIELLPGGEPAPELRKELGKVEIVNVGGDAAYASYEVRLFDEEARQFSSGHLSDYPRYATTVLDLVGRGIVTALAGREELPPRPVHPWRRTVE</sequence>
<dbReference type="EMBL" id="JACHDE010000003">
    <property type="protein sequence ID" value="MBB5400539.1"/>
    <property type="molecule type" value="Genomic_DNA"/>
</dbReference>
<dbReference type="RefSeq" id="WP_184226203.1">
    <property type="nucleotide sequence ID" value="NZ_JACHDE010000003.1"/>
</dbReference>
<reference evidence="1 2" key="1">
    <citation type="submission" date="2020-08" db="EMBL/GenBank/DDBJ databases">
        <title>Genomic Encyclopedia of Type Strains, Phase IV (KMG-V): Genome sequencing to study the core and pangenomes of soil and plant-associated prokaryotes.</title>
        <authorList>
            <person name="Whitman W."/>
        </authorList>
    </citation>
    <scope>NUCLEOTIDE SEQUENCE [LARGE SCALE GENOMIC DNA]</scope>
    <source>
        <strain evidence="1 2">JPY162</strain>
    </source>
</reference>
<proteinExistence type="predicted"/>
<name>A0A7W8L7Q8_9BURK</name>
<accession>A0A7W8L7Q8</accession>
<evidence type="ECO:0000313" key="1">
    <source>
        <dbReference type="EMBL" id="MBB5400539.1"/>
    </source>
</evidence>